<accession>A0A8J3RIB2</accession>
<proteinExistence type="predicted"/>
<evidence type="ECO:0000256" key="1">
    <source>
        <dbReference type="SAM" id="MobiDB-lite"/>
    </source>
</evidence>
<sequence length="103" mass="11717">MIRPRKPPRHPRHPSRITEIRSPEGRDGHRSTTAISDDRRVRNPEKILRRPPVTARFPRITRSLRPGVPAGASHTAEVARHTRSHGAPEPRGTSERNIRRSPP</sequence>
<dbReference type="Proteomes" id="UP000616724">
    <property type="component" value="Unassembled WGS sequence"/>
</dbReference>
<feature type="compositionally biased region" description="Basic and acidic residues" evidence="1">
    <location>
        <begin position="86"/>
        <end position="103"/>
    </location>
</feature>
<evidence type="ECO:0000313" key="2">
    <source>
        <dbReference type="EMBL" id="GIH75443.1"/>
    </source>
</evidence>
<dbReference type="AlphaFoldDB" id="A0A8J3RIB2"/>
<organism evidence="2 3">
    <name type="scientific">Planobispora longispora</name>
    <dbReference type="NCBI Taxonomy" id="28887"/>
    <lineage>
        <taxon>Bacteria</taxon>
        <taxon>Bacillati</taxon>
        <taxon>Actinomycetota</taxon>
        <taxon>Actinomycetes</taxon>
        <taxon>Streptosporangiales</taxon>
        <taxon>Streptosporangiaceae</taxon>
        <taxon>Planobispora</taxon>
    </lineage>
</organism>
<keyword evidence="3" id="KW-1185">Reference proteome</keyword>
<gene>
    <name evidence="2" type="ORF">Plo01_18720</name>
</gene>
<comment type="caution">
    <text evidence="2">The sequence shown here is derived from an EMBL/GenBank/DDBJ whole genome shotgun (WGS) entry which is preliminary data.</text>
</comment>
<feature type="region of interest" description="Disordered" evidence="1">
    <location>
        <begin position="1"/>
        <end position="103"/>
    </location>
</feature>
<reference evidence="2 3" key="1">
    <citation type="submission" date="2021-01" db="EMBL/GenBank/DDBJ databases">
        <title>Whole genome shotgun sequence of Planobispora longispora NBRC 13918.</title>
        <authorList>
            <person name="Komaki H."/>
            <person name="Tamura T."/>
        </authorList>
    </citation>
    <scope>NUCLEOTIDE SEQUENCE [LARGE SCALE GENOMIC DNA]</scope>
    <source>
        <strain evidence="2 3">NBRC 13918</strain>
    </source>
</reference>
<protein>
    <submittedName>
        <fullName evidence="2">Uncharacterized protein</fullName>
    </submittedName>
</protein>
<name>A0A8J3RIB2_9ACTN</name>
<feature type="compositionally biased region" description="Basic and acidic residues" evidence="1">
    <location>
        <begin position="16"/>
        <end position="48"/>
    </location>
</feature>
<feature type="compositionally biased region" description="Basic residues" evidence="1">
    <location>
        <begin position="1"/>
        <end position="15"/>
    </location>
</feature>
<dbReference type="EMBL" id="BOOH01000016">
    <property type="protein sequence ID" value="GIH75443.1"/>
    <property type="molecule type" value="Genomic_DNA"/>
</dbReference>
<evidence type="ECO:0000313" key="3">
    <source>
        <dbReference type="Proteomes" id="UP000616724"/>
    </source>
</evidence>